<name>A0A3B5LEU7_9TELE</name>
<reference evidence="4" key="1">
    <citation type="submission" date="2025-08" db="UniProtKB">
        <authorList>
            <consortium name="Ensembl"/>
        </authorList>
    </citation>
    <scope>IDENTIFICATION</scope>
</reference>
<dbReference type="GO" id="GO:0004867">
    <property type="term" value="F:serine-type endopeptidase inhibitor activity"/>
    <property type="evidence" value="ECO:0007669"/>
    <property type="project" value="UniProtKB-KW"/>
</dbReference>
<evidence type="ECO:0000313" key="5">
    <source>
        <dbReference type="Proteomes" id="UP000261380"/>
    </source>
</evidence>
<protein>
    <recommendedName>
        <fullName evidence="3">Lipocalin/cytosolic fatty-acid binding domain-containing protein</fullName>
    </recommendedName>
</protein>
<dbReference type="AlphaFoldDB" id="A0A3B5LEU7"/>
<proteinExistence type="predicted"/>
<keyword evidence="1" id="KW-0646">Protease inhibitor</keyword>
<dbReference type="PANTHER" id="PTHR46676:SF1">
    <property type="entry name" value="PROTEIN AMBP"/>
    <property type="match status" value="1"/>
</dbReference>
<dbReference type="InterPro" id="IPR012674">
    <property type="entry name" value="Calycin"/>
</dbReference>
<organism evidence="4 5">
    <name type="scientific">Xiphophorus couchianus</name>
    <name type="common">Monterrey platyfish</name>
    <dbReference type="NCBI Taxonomy" id="32473"/>
    <lineage>
        <taxon>Eukaryota</taxon>
        <taxon>Metazoa</taxon>
        <taxon>Chordata</taxon>
        <taxon>Craniata</taxon>
        <taxon>Vertebrata</taxon>
        <taxon>Euteleostomi</taxon>
        <taxon>Actinopterygii</taxon>
        <taxon>Neopterygii</taxon>
        <taxon>Teleostei</taxon>
        <taxon>Neoteleostei</taxon>
        <taxon>Acanthomorphata</taxon>
        <taxon>Ovalentaria</taxon>
        <taxon>Atherinomorphae</taxon>
        <taxon>Cyprinodontiformes</taxon>
        <taxon>Poeciliidae</taxon>
        <taxon>Poeciliinae</taxon>
        <taxon>Xiphophorus</taxon>
    </lineage>
</organism>
<keyword evidence="5" id="KW-1185">Reference proteome</keyword>
<reference evidence="4" key="2">
    <citation type="submission" date="2025-09" db="UniProtKB">
        <authorList>
            <consortium name="Ensembl"/>
        </authorList>
    </citation>
    <scope>IDENTIFICATION</scope>
</reference>
<dbReference type="PANTHER" id="PTHR46676">
    <property type="entry name" value="PROTEIN AMBP"/>
    <property type="match status" value="1"/>
</dbReference>
<dbReference type="GeneTree" id="ENSGT00940000175176"/>
<dbReference type="InterPro" id="IPR000566">
    <property type="entry name" value="Lipocln_cytosolic_FA-bd_dom"/>
</dbReference>
<keyword evidence="2" id="KW-0722">Serine protease inhibitor</keyword>
<evidence type="ECO:0000259" key="3">
    <source>
        <dbReference type="Pfam" id="PF00061"/>
    </source>
</evidence>
<evidence type="ECO:0000256" key="1">
    <source>
        <dbReference type="ARBA" id="ARBA00022690"/>
    </source>
</evidence>
<dbReference type="SUPFAM" id="SSF50814">
    <property type="entry name" value="Lipocalins"/>
    <property type="match status" value="1"/>
</dbReference>
<dbReference type="STRING" id="32473.ENSXCOP00000006384"/>
<accession>A0A3B5LEU7</accession>
<sequence length="179" mass="20648">MQNFFFSPTKTFRISCVKMFMLISSVHLQMAGRRLTVYFFLQFTGRWYEMAVLSTCPHYMQRKKRNPVIFLCDLQHVSSFRNGTCMETLTVYSLTSTTGRFFHHIATDVDSFVIHTNYDEYALMLQLSTEQPSGNKTTTVKLYGKSTEVSNLTLTDKGAHVELLVLVLVFLPLHVLHNT</sequence>
<feature type="domain" description="Lipocalin/cytosolic fatty-acid binding" evidence="3">
    <location>
        <begin position="44"/>
        <end position="151"/>
    </location>
</feature>
<evidence type="ECO:0000313" key="4">
    <source>
        <dbReference type="Ensembl" id="ENSXCOP00000006384.1"/>
    </source>
</evidence>
<dbReference type="Pfam" id="PF00061">
    <property type="entry name" value="Lipocalin"/>
    <property type="match status" value="1"/>
</dbReference>
<dbReference type="Gene3D" id="2.40.128.20">
    <property type="match status" value="1"/>
</dbReference>
<dbReference type="Proteomes" id="UP000261380">
    <property type="component" value="Unplaced"/>
</dbReference>
<evidence type="ECO:0000256" key="2">
    <source>
        <dbReference type="ARBA" id="ARBA00022900"/>
    </source>
</evidence>
<dbReference type="InterPro" id="IPR029856">
    <property type="entry name" value="AMBP"/>
</dbReference>
<dbReference type="Ensembl" id="ENSXCOT00000006464.1">
    <property type="protein sequence ID" value="ENSXCOP00000006384.1"/>
    <property type="gene ID" value="ENSXCOG00000004941.1"/>
</dbReference>